<keyword evidence="2" id="KW-1185">Reference proteome</keyword>
<keyword evidence="1" id="KW-1133">Transmembrane helix</keyword>
<proteinExistence type="predicted"/>
<name>A0A7E4UY68_PANRE</name>
<dbReference type="Proteomes" id="UP000492821">
    <property type="component" value="Unassembled WGS sequence"/>
</dbReference>
<dbReference type="WBParaSite" id="Pan_g14208.t1">
    <property type="protein sequence ID" value="Pan_g14208.t1"/>
    <property type="gene ID" value="Pan_g14208"/>
</dbReference>
<keyword evidence="1" id="KW-0472">Membrane</keyword>
<protein>
    <submittedName>
        <fullName evidence="3">Ammonium_transp domain-containing protein</fullName>
    </submittedName>
</protein>
<reference evidence="3" key="2">
    <citation type="submission" date="2020-10" db="UniProtKB">
        <authorList>
            <consortium name="WormBaseParasite"/>
        </authorList>
    </citation>
    <scope>IDENTIFICATION</scope>
</reference>
<feature type="transmembrane region" description="Helical" evidence="1">
    <location>
        <begin position="6"/>
        <end position="27"/>
    </location>
</feature>
<dbReference type="AlphaFoldDB" id="A0A7E4UY68"/>
<evidence type="ECO:0000313" key="3">
    <source>
        <dbReference type="WBParaSite" id="Pan_g14208.t1"/>
    </source>
</evidence>
<sequence length="69" mass="7488">MYSTTDFWTACIHMLPLCAILGFGVELGDDVEASRDNKMFTLAAGAVISITYSLYFDLKPPGANILIAL</sequence>
<accession>A0A7E4UY68</accession>
<organism evidence="2 3">
    <name type="scientific">Panagrellus redivivus</name>
    <name type="common">Microworm</name>
    <dbReference type="NCBI Taxonomy" id="6233"/>
    <lineage>
        <taxon>Eukaryota</taxon>
        <taxon>Metazoa</taxon>
        <taxon>Ecdysozoa</taxon>
        <taxon>Nematoda</taxon>
        <taxon>Chromadorea</taxon>
        <taxon>Rhabditida</taxon>
        <taxon>Tylenchina</taxon>
        <taxon>Panagrolaimomorpha</taxon>
        <taxon>Panagrolaimoidea</taxon>
        <taxon>Panagrolaimidae</taxon>
        <taxon>Panagrellus</taxon>
    </lineage>
</organism>
<evidence type="ECO:0000313" key="2">
    <source>
        <dbReference type="Proteomes" id="UP000492821"/>
    </source>
</evidence>
<evidence type="ECO:0000256" key="1">
    <source>
        <dbReference type="SAM" id="Phobius"/>
    </source>
</evidence>
<reference evidence="2" key="1">
    <citation type="journal article" date="2013" name="Genetics">
        <title>The draft genome and transcriptome of Panagrellus redivivus are shaped by the harsh demands of a free-living lifestyle.</title>
        <authorList>
            <person name="Srinivasan J."/>
            <person name="Dillman A.R."/>
            <person name="Macchietto M.G."/>
            <person name="Heikkinen L."/>
            <person name="Lakso M."/>
            <person name="Fracchia K.M."/>
            <person name="Antoshechkin I."/>
            <person name="Mortazavi A."/>
            <person name="Wong G."/>
            <person name="Sternberg P.W."/>
        </authorList>
    </citation>
    <scope>NUCLEOTIDE SEQUENCE [LARGE SCALE GENOMIC DNA]</scope>
    <source>
        <strain evidence="2">MT8872</strain>
    </source>
</reference>
<keyword evidence="1" id="KW-0812">Transmembrane</keyword>
<feature type="transmembrane region" description="Helical" evidence="1">
    <location>
        <begin position="39"/>
        <end position="56"/>
    </location>
</feature>